<dbReference type="EMBL" id="JBHSJD010000014">
    <property type="protein sequence ID" value="MFC5024275.1"/>
    <property type="molecule type" value="Genomic_DNA"/>
</dbReference>
<accession>A0ABV9XIZ9</accession>
<evidence type="ECO:0000313" key="3">
    <source>
        <dbReference type="Proteomes" id="UP001595829"/>
    </source>
</evidence>
<feature type="region of interest" description="Disordered" evidence="1">
    <location>
        <begin position="105"/>
        <end position="157"/>
    </location>
</feature>
<feature type="compositionally biased region" description="Basic and acidic residues" evidence="1">
    <location>
        <begin position="116"/>
        <end position="137"/>
    </location>
</feature>
<sequence>MEHRDDTVTLTGRGYVLVRRQLVPQERSGSLVMPTWTGLDGRLFHVASGGGRRMDDRIPSSAVRPHTWMGSDATGWIVLPPGTQQMRQNEYYHLDGTVTLRQNERGADCNPTVRPVGRDDITRDVTRPPDPARDVVRHGHVRGTGTDAAPVPQNVID</sequence>
<comment type="caution">
    <text evidence="2">The sequence shown here is derived from an EMBL/GenBank/DDBJ whole genome shotgun (WGS) entry which is preliminary data.</text>
</comment>
<protein>
    <submittedName>
        <fullName evidence="2">Uncharacterized protein</fullName>
    </submittedName>
</protein>
<keyword evidence="3" id="KW-1185">Reference proteome</keyword>
<name>A0ABV9XIZ9_9ACTN</name>
<proteinExistence type="predicted"/>
<reference evidence="3" key="1">
    <citation type="journal article" date="2019" name="Int. J. Syst. Evol. Microbiol.">
        <title>The Global Catalogue of Microorganisms (GCM) 10K type strain sequencing project: providing services to taxonomists for standard genome sequencing and annotation.</title>
        <authorList>
            <consortium name="The Broad Institute Genomics Platform"/>
            <consortium name="The Broad Institute Genome Sequencing Center for Infectious Disease"/>
            <person name="Wu L."/>
            <person name="Ma J."/>
        </authorList>
    </citation>
    <scope>NUCLEOTIDE SEQUENCE [LARGE SCALE GENOMIC DNA]</scope>
    <source>
        <strain evidence="3">CGMCC 4.1648</strain>
    </source>
</reference>
<evidence type="ECO:0000313" key="2">
    <source>
        <dbReference type="EMBL" id="MFC5024275.1"/>
    </source>
</evidence>
<evidence type="ECO:0000256" key="1">
    <source>
        <dbReference type="SAM" id="MobiDB-lite"/>
    </source>
</evidence>
<dbReference type="Proteomes" id="UP001595829">
    <property type="component" value="Unassembled WGS sequence"/>
</dbReference>
<organism evidence="2 3">
    <name type="scientific">Streptomyces coeruleoprunus</name>
    <dbReference type="NCBI Taxonomy" id="285563"/>
    <lineage>
        <taxon>Bacteria</taxon>
        <taxon>Bacillati</taxon>
        <taxon>Actinomycetota</taxon>
        <taxon>Actinomycetes</taxon>
        <taxon>Kitasatosporales</taxon>
        <taxon>Streptomycetaceae</taxon>
        <taxon>Streptomyces</taxon>
    </lineage>
</organism>
<gene>
    <name evidence="2" type="ORF">ACFPM3_19290</name>
</gene>
<dbReference type="RefSeq" id="WP_345686373.1">
    <property type="nucleotide sequence ID" value="NZ_BAABIT010000001.1"/>
</dbReference>